<dbReference type="AlphaFoldDB" id="A0A399SR55"/>
<keyword evidence="1" id="KW-0472">Membrane</keyword>
<organism evidence="3 4">
    <name type="scientific">Maribellus luteus</name>
    <dbReference type="NCBI Taxonomy" id="2305463"/>
    <lineage>
        <taxon>Bacteria</taxon>
        <taxon>Pseudomonadati</taxon>
        <taxon>Bacteroidota</taxon>
        <taxon>Bacteroidia</taxon>
        <taxon>Marinilabiliales</taxon>
        <taxon>Prolixibacteraceae</taxon>
        <taxon>Maribellus</taxon>
    </lineage>
</organism>
<feature type="transmembrane region" description="Helical" evidence="1">
    <location>
        <begin position="77"/>
        <end position="98"/>
    </location>
</feature>
<evidence type="ECO:0000313" key="4">
    <source>
        <dbReference type="Proteomes" id="UP000265926"/>
    </source>
</evidence>
<protein>
    <recommendedName>
        <fullName evidence="2">Signal transduction histidine kinase internal region domain-containing protein</fullName>
    </recommendedName>
</protein>
<dbReference type="PANTHER" id="PTHR34220:SF7">
    <property type="entry name" value="SENSOR HISTIDINE KINASE YPDA"/>
    <property type="match status" value="1"/>
</dbReference>
<name>A0A399SR55_9BACT</name>
<evidence type="ECO:0000256" key="1">
    <source>
        <dbReference type="SAM" id="Phobius"/>
    </source>
</evidence>
<accession>A0A399SR55</accession>
<dbReference type="EMBL" id="QWGR01000013">
    <property type="protein sequence ID" value="RIJ46556.1"/>
    <property type="molecule type" value="Genomic_DNA"/>
</dbReference>
<dbReference type="Proteomes" id="UP000265926">
    <property type="component" value="Unassembled WGS sequence"/>
</dbReference>
<dbReference type="InterPro" id="IPR010559">
    <property type="entry name" value="Sig_transdc_His_kin_internal"/>
</dbReference>
<dbReference type="InterPro" id="IPR036890">
    <property type="entry name" value="HATPase_C_sf"/>
</dbReference>
<dbReference type="OrthoDB" id="9809908at2"/>
<feature type="transmembrane region" description="Helical" evidence="1">
    <location>
        <begin position="45"/>
        <end position="68"/>
    </location>
</feature>
<feature type="domain" description="Signal transduction histidine kinase internal region" evidence="2">
    <location>
        <begin position="154"/>
        <end position="231"/>
    </location>
</feature>
<dbReference type="PANTHER" id="PTHR34220">
    <property type="entry name" value="SENSOR HISTIDINE KINASE YPDA"/>
    <property type="match status" value="1"/>
</dbReference>
<dbReference type="Pfam" id="PF06580">
    <property type="entry name" value="His_kinase"/>
    <property type="match status" value="1"/>
</dbReference>
<keyword evidence="1" id="KW-0812">Transmembrane</keyword>
<comment type="caution">
    <text evidence="3">The sequence shown here is derived from an EMBL/GenBank/DDBJ whole genome shotgun (WGS) entry which is preliminary data.</text>
</comment>
<dbReference type="RefSeq" id="WP_119439364.1">
    <property type="nucleotide sequence ID" value="NZ_QWGR01000013.1"/>
</dbReference>
<proteinExistence type="predicted"/>
<reference evidence="3 4" key="1">
    <citation type="submission" date="2018-08" db="EMBL/GenBank/DDBJ databases">
        <title>Pallidiluteibacterium maritimus gen. nov., sp. nov., isolated from coastal sediment.</title>
        <authorList>
            <person name="Zhou L.Y."/>
        </authorList>
    </citation>
    <scope>NUCLEOTIDE SEQUENCE [LARGE SCALE GENOMIC DNA]</scope>
    <source>
        <strain evidence="3 4">XSD2</strain>
    </source>
</reference>
<sequence length="344" mass="40383">MWRRLKIYFNQLIRNRFLQHLFFWCLSFLVLMNVLKVSAEVKTIDLIYAAIFHIPIVAVVYVNLRLLFPFFLEKGKYLLYSLLILSLIALGSGFYLVLFNKWVDYFFEGYYFIAFYGFWDISLYFAVYLVATSLLRLARGWFRLQEIESERNKAELKALRSQINPHFLFNSLNSIYSLARKNSKEVPEKIVQLSDLLRHIIYDSDRDYIPLEKEIGMIRNYITLQNLRTDEQHKINLHVDGEVKEKMVAPMVILPFVENSFKHGLKGGADNAFVNILLTVSDHKLELEIANSKGKSAGETDLRYQGIGIENVRKRLEMLYPGRHKLKITETEQTFTVDLQIEIN</sequence>
<dbReference type="Gene3D" id="3.30.565.10">
    <property type="entry name" value="Histidine kinase-like ATPase, C-terminal domain"/>
    <property type="match status" value="1"/>
</dbReference>
<feature type="transmembrane region" description="Helical" evidence="1">
    <location>
        <begin position="21"/>
        <end position="39"/>
    </location>
</feature>
<evidence type="ECO:0000313" key="3">
    <source>
        <dbReference type="EMBL" id="RIJ46556.1"/>
    </source>
</evidence>
<dbReference type="InterPro" id="IPR050640">
    <property type="entry name" value="Bact_2-comp_sensor_kinase"/>
</dbReference>
<evidence type="ECO:0000259" key="2">
    <source>
        <dbReference type="Pfam" id="PF06580"/>
    </source>
</evidence>
<keyword evidence="1" id="KW-1133">Transmembrane helix</keyword>
<dbReference type="GO" id="GO:0000155">
    <property type="term" value="F:phosphorelay sensor kinase activity"/>
    <property type="evidence" value="ECO:0007669"/>
    <property type="project" value="InterPro"/>
</dbReference>
<feature type="transmembrane region" description="Helical" evidence="1">
    <location>
        <begin position="110"/>
        <end position="135"/>
    </location>
</feature>
<dbReference type="GO" id="GO:0016020">
    <property type="term" value="C:membrane"/>
    <property type="evidence" value="ECO:0007669"/>
    <property type="project" value="InterPro"/>
</dbReference>
<gene>
    <name evidence="3" type="ORF">D1614_17955</name>
</gene>
<keyword evidence="4" id="KW-1185">Reference proteome</keyword>